<dbReference type="EMBL" id="FOFU01000009">
    <property type="protein sequence ID" value="SEQ72475.1"/>
    <property type="molecule type" value="Genomic_DNA"/>
</dbReference>
<gene>
    <name evidence="7" type="ORF">SAMN04487977_10981</name>
</gene>
<dbReference type="Proteomes" id="UP000182360">
    <property type="component" value="Unassembled WGS sequence"/>
</dbReference>
<feature type="transmembrane region" description="Helical" evidence="6">
    <location>
        <begin position="35"/>
        <end position="53"/>
    </location>
</feature>
<reference evidence="7 8" key="1">
    <citation type="submission" date="2016-10" db="EMBL/GenBank/DDBJ databases">
        <authorList>
            <person name="de Groot N.N."/>
        </authorList>
    </citation>
    <scope>NUCLEOTIDE SEQUENCE [LARGE SCALE GENOMIC DNA]</scope>
    <source>
        <strain evidence="7 8">B25</strain>
    </source>
</reference>
<dbReference type="InterPro" id="IPR002549">
    <property type="entry name" value="AI-2E-like"/>
</dbReference>
<feature type="transmembrane region" description="Helical" evidence="6">
    <location>
        <begin position="308"/>
        <end position="333"/>
    </location>
</feature>
<proteinExistence type="inferred from homology"/>
<dbReference type="PANTHER" id="PTHR21716">
    <property type="entry name" value="TRANSMEMBRANE PROTEIN"/>
    <property type="match status" value="1"/>
</dbReference>
<dbReference type="GO" id="GO:0055085">
    <property type="term" value="P:transmembrane transport"/>
    <property type="evidence" value="ECO:0007669"/>
    <property type="project" value="TreeGrafter"/>
</dbReference>
<accession>A0A1H9IDL8</accession>
<feature type="transmembrane region" description="Helical" evidence="6">
    <location>
        <begin position="143"/>
        <end position="169"/>
    </location>
</feature>
<comment type="subcellular location">
    <subcellularLocation>
        <location evidence="1">Membrane</location>
        <topology evidence="1">Multi-pass membrane protein</topology>
    </subcellularLocation>
</comment>
<protein>
    <submittedName>
        <fullName evidence="7">Predicted PurR-regulated permease PerM</fullName>
    </submittedName>
</protein>
<dbReference type="RefSeq" id="WP_074644864.1">
    <property type="nucleotide sequence ID" value="NZ_FOFU01000009.1"/>
</dbReference>
<evidence type="ECO:0000256" key="2">
    <source>
        <dbReference type="ARBA" id="ARBA00009773"/>
    </source>
</evidence>
<dbReference type="GO" id="GO:0016020">
    <property type="term" value="C:membrane"/>
    <property type="evidence" value="ECO:0007669"/>
    <property type="project" value="UniProtKB-SubCell"/>
</dbReference>
<feature type="transmembrane region" description="Helical" evidence="6">
    <location>
        <begin position="270"/>
        <end position="288"/>
    </location>
</feature>
<dbReference type="AlphaFoldDB" id="A0A1H9IDL8"/>
<evidence type="ECO:0000256" key="3">
    <source>
        <dbReference type="ARBA" id="ARBA00022692"/>
    </source>
</evidence>
<keyword evidence="8" id="KW-1185">Reference proteome</keyword>
<evidence type="ECO:0000256" key="5">
    <source>
        <dbReference type="ARBA" id="ARBA00023136"/>
    </source>
</evidence>
<feature type="transmembrane region" description="Helical" evidence="6">
    <location>
        <begin position="65"/>
        <end position="95"/>
    </location>
</feature>
<evidence type="ECO:0000256" key="6">
    <source>
        <dbReference type="SAM" id="Phobius"/>
    </source>
</evidence>
<evidence type="ECO:0000256" key="1">
    <source>
        <dbReference type="ARBA" id="ARBA00004141"/>
    </source>
</evidence>
<feature type="transmembrane region" description="Helical" evidence="6">
    <location>
        <begin position="12"/>
        <end position="29"/>
    </location>
</feature>
<keyword evidence="3 6" id="KW-0812">Transmembrane</keyword>
<keyword evidence="5 6" id="KW-0472">Membrane</keyword>
<keyword evidence="4 6" id="KW-1133">Transmembrane helix</keyword>
<organism evidence="7 8">
    <name type="scientific">Treponema bryantii</name>
    <dbReference type="NCBI Taxonomy" id="163"/>
    <lineage>
        <taxon>Bacteria</taxon>
        <taxon>Pseudomonadati</taxon>
        <taxon>Spirochaetota</taxon>
        <taxon>Spirochaetia</taxon>
        <taxon>Spirochaetales</taxon>
        <taxon>Treponemataceae</taxon>
        <taxon>Treponema</taxon>
    </lineage>
</organism>
<sequence length="361" mass="40447">MDDQNNPGYTKMIFYLLLFLSVVLAGFLLKTISSVIIPVVLSFILSLVLLPIIKKVNLKTGIPWVVSSLTIVILFFVALLGITSILVGSLSGIVAEYPKYESRFMSIFQLIAQNLDFEIDNSKSLIQNLWTSLKVREYAQKTAVALSSGVISFSKTLFLISIMSAFILIEMRLTKRKIYYAFKDNREKVSRISHQIVNQTVRYVSIKFFISLSTGVLSFLTTWLLGLDFPIVWGFLAFIMNFIPIFGSIISVGLTTLFSLIQFYPNWGKTLFILIFLTAINMILGNILEPRIEGKNLGISPVAILISLSVWGYIWGFTGMLLAVPLTVIIKIICENLDYMKGAAIFLGNDPRQSNSNKTAD</sequence>
<evidence type="ECO:0000256" key="4">
    <source>
        <dbReference type="ARBA" id="ARBA00022989"/>
    </source>
</evidence>
<feature type="transmembrane region" description="Helical" evidence="6">
    <location>
        <begin position="231"/>
        <end position="258"/>
    </location>
</feature>
<comment type="similarity">
    <text evidence="2">Belongs to the autoinducer-2 exporter (AI-2E) (TC 2.A.86) family.</text>
</comment>
<dbReference type="OrthoDB" id="9799225at2"/>
<dbReference type="PANTHER" id="PTHR21716:SF64">
    <property type="entry name" value="AI-2 TRANSPORT PROTEIN TQSA"/>
    <property type="match status" value="1"/>
</dbReference>
<dbReference type="Pfam" id="PF01594">
    <property type="entry name" value="AI-2E_transport"/>
    <property type="match status" value="1"/>
</dbReference>
<name>A0A1H9IDL8_9SPIR</name>
<feature type="transmembrane region" description="Helical" evidence="6">
    <location>
        <begin position="208"/>
        <end position="225"/>
    </location>
</feature>
<evidence type="ECO:0000313" key="7">
    <source>
        <dbReference type="EMBL" id="SEQ72475.1"/>
    </source>
</evidence>
<evidence type="ECO:0000313" key="8">
    <source>
        <dbReference type="Proteomes" id="UP000182360"/>
    </source>
</evidence>